<accession>A0A2M3ZS98</accession>
<evidence type="ECO:0000313" key="1">
    <source>
        <dbReference type="EMBL" id="MBW31421.1"/>
    </source>
</evidence>
<reference evidence="1" key="1">
    <citation type="submission" date="2018-01" db="EMBL/GenBank/DDBJ databases">
        <title>An insight into the sialome of Amazonian anophelines.</title>
        <authorList>
            <person name="Ribeiro J.M."/>
            <person name="Scarpassa V."/>
            <person name="Calvo E."/>
        </authorList>
    </citation>
    <scope>NUCLEOTIDE SEQUENCE</scope>
    <source>
        <tissue evidence="1">Salivary glands</tissue>
    </source>
</reference>
<dbReference type="AlphaFoldDB" id="A0A2M3ZS98"/>
<organism evidence="1">
    <name type="scientific">Anopheles braziliensis</name>
    <dbReference type="NCBI Taxonomy" id="58242"/>
    <lineage>
        <taxon>Eukaryota</taxon>
        <taxon>Metazoa</taxon>
        <taxon>Ecdysozoa</taxon>
        <taxon>Arthropoda</taxon>
        <taxon>Hexapoda</taxon>
        <taxon>Insecta</taxon>
        <taxon>Pterygota</taxon>
        <taxon>Neoptera</taxon>
        <taxon>Endopterygota</taxon>
        <taxon>Diptera</taxon>
        <taxon>Nematocera</taxon>
        <taxon>Culicoidea</taxon>
        <taxon>Culicidae</taxon>
        <taxon>Anophelinae</taxon>
        <taxon>Anopheles</taxon>
    </lineage>
</organism>
<protein>
    <submittedName>
        <fullName evidence="1">Putative secreted peptide</fullName>
    </submittedName>
</protein>
<proteinExistence type="predicted"/>
<dbReference type="EMBL" id="GGFM01010670">
    <property type="protein sequence ID" value="MBW31421.1"/>
    <property type="molecule type" value="Transcribed_RNA"/>
</dbReference>
<sequence>MCVPAKRTKSTPVALALCLYGRTVPADREPLENSKPSPTPLNVRIPGLRNSQNNNITVHDTQRMTGPVGWEPRNPDLRSALDCCYCCCQYLTRTNNLGQTVCFPPLFVASVSAGAAVAKSQEWILGSTDGGEAEVARGAGSGFSVAFCGSAKTRSSLLTAAMGLLSRMLGRAAR</sequence>
<name>A0A2M3ZS98_9DIPT</name>